<keyword evidence="4" id="KW-1185">Reference proteome</keyword>
<dbReference type="Proteomes" id="UP001301797">
    <property type="component" value="Chromosome"/>
</dbReference>
<reference evidence="3 4" key="1">
    <citation type="submission" date="2019-09" db="EMBL/GenBank/DDBJ databases">
        <title>The complete genome of Methanoplanus sp. FWC-SCC4.</title>
        <authorList>
            <person name="Chen S.-C."/>
            <person name="Zhou Y.-Z."/>
            <person name="Lai M.-C."/>
        </authorList>
    </citation>
    <scope>NUCLEOTIDE SEQUENCE [LARGE SCALE GENOMIC DNA]</scope>
    <source>
        <strain evidence="3 4">FWC-SCC4</strain>
    </source>
</reference>
<evidence type="ECO:0000256" key="1">
    <source>
        <dbReference type="SAM" id="MobiDB-lite"/>
    </source>
</evidence>
<evidence type="ECO:0000313" key="4">
    <source>
        <dbReference type="Proteomes" id="UP001301797"/>
    </source>
</evidence>
<feature type="transmembrane region" description="Helical" evidence="2">
    <location>
        <begin position="81"/>
        <end position="99"/>
    </location>
</feature>
<accession>A0AA97I3L7</accession>
<keyword evidence="2" id="KW-0472">Membrane</keyword>
<protein>
    <submittedName>
        <fullName evidence="3">Uncharacterized protein</fullName>
    </submittedName>
</protein>
<keyword evidence="2" id="KW-0812">Transmembrane</keyword>
<dbReference type="GeneID" id="85228708"/>
<dbReference type="RefSeq" id="WP_317136931.1">
    <property type="nucleotide sequence ID" value="NZ_CP043875.1"/>
</dbReference>
<gene>
    <name evidence="3" type="ORF">F1737_01020</name>
</gene>
<feature type="compositionally biased region" description="Basic and acidic residues" evidence="1">
    <location>
        <begin position="255"/>
        <end position="266"/>
    </location>
</feature>
<organism evidence="3 4">
    <name type="scientific">Methanochimaera problematica</name>
    <dbReference type="NCBI Taxonomy" id="2609417"/>
    <lineage>
        <taxon>Archaea</taxon>
        <taxon>Methanobacteriati</taxon>
        <taxon>Methanobacteriota</taxon>
        <taxon>Stenosarchaea group</taxon>
        <taxon>Methanomicrobia</taxon>
        <taxon>Methanomicrobiales</taxon>
        <taxon>Methanomicrobiaceae</taxon>
        <taxon>Methanochimaera</taxon>
    </lineage>
</organism>
<dbReference type="EMBL" id="CP043875">
    <property type="protein sequence ID" value="WOF15361.1"/>
    <property type="molecule type" value="Genomic_DNA"/>
</dbReference>
<dbReference type="KEGG" id="mefw:F1737_01020"/>
<feature type="compositionally biased region" description="Basic and acidic residues" evidence="1">
    <location>
        <begin position="220"/>
        <end position="234"/>
    </location>
</feature>
<feature type="transmembrane region" description="Helical" evidence="2">
    <location>
        <begin position="119"/>
        <end position="137"/>
    </location>
</feature>
<keyword evidence="2" id="KW-1133">Transmembrane helix</keyword>
<sequence length="266" mass="29717">MFTLSDFINLPQDENIVQEYGGFTLKKPQNAGLNIALTTKRLILYGFTKKSAKSGNLSLIQEMRINDIKGVEIYEKKVPEMHLAGIGILFMAASFTGFLNPAPSVFQTLDTILKNQISGISLIFSIGIIFVILSFLLKKRELSIKFKGRSENLNCGIFSDKTVIAGGSEEQRLIREIGSVIMNIQESCEDALSHTGVEVNPDEFFEKSLPDEDSDVLETEVTKEEKNLEIKPKEPPLQLDEDYGDDFSESPDLSGSKKSEKDDYLF</sequence>
<name>A0AA97I3L7_9EURY</name>
<feature type="compositionally biased region" description="Acidic residues" evidence="1">
    <location>
        <begin position="239"/>
        <end position="249"/>
    </location>
</feature>
<evidence type="ECO:0000313" key="3">
    <source>
        <dbReference type="EMBL" id="WOF15361.1"/>
    </source>
</evidence>
<evidence type="ECO:0000256" key="2">
    <source>
        <dbReference type="SAM" id="Phobius"/>
    </source>
</evidence>
<feature type="region of interest" description="Disordered" evidence="1">
    <location>
        <begin position="215"/>
        <end position="266"/>
    </location>
</feature>
<proteinExistence type="predicted"/>
<dbReference type="AlphaFoldDB" id="A0AA97I3L7"/>